<dbReference type="EMBL" id="GBBM01007093">
    <property type="protein sequence ID" value="JAC28325.1"/>
    <property type="molecule type" value="mRNA"/>
</dbReference>
<dbReference type="InterPro" id="IPR052424">
    <property type="entry name" value="Kielin_Chordin-BMP_Reg"/>
</dbReference>
<feature type="domain" description="VWFC" evidence="6">
    <location>
        <begin position="46"/>
        <end position="106"/>
    </location>
</feature>
<feature type="non-terminal residue" evidence="7">
    <location>
        <position position="381"/>
    </location>
</feature>
<feature type="region of interest" description="Disordered" evidence="4">
    <location>
        <begin position="229"/>
        <end position="299"/>
    </location>
</feature>
<dbReference type="GO" id="GO:0005576">
    <property type="term" value="C:extracellular region"/>
    <property type="evidence" value="ECO:0007669"/>
    <property type="project" value="UniProtKB-SubCell"/>
</dbReference>
<dbReference type="AlphaFoldDB" id="A0A023G603"/>
<proteinExistence type="evidence at transcript level"/>
<evidence type="ECO:0000256" key="1">
    <source>
        <dbReference type="ARBA" id="ARBA00004613"/>
    </source>
</evidence>
<evidence type="ECO:0000313" key="7">
    <source>
        <dbReference type="EMBL" id="JAC28325.1"/>
    </source>
</evidence>
<accession>A0A023G603</accession>
<dbReference type="Gene3D" id="2.10.70.10">
    <property type="entry name" value="Complement Module, domain 1"/>
    <property type="match status" value="1"/>
</dbReference>
<organism evidence="7">
    <name type="scientific">Amblyomma triste</name>
    <name type="common">Neotropical tick</name>
    <dbReference type="NCBI Taxonomy" id="251400"/>
    <lineage>
        <taxon>Eukaryota</taxon>
        <taxon>Metazoa</taxon>
        <taxon>Ecdysozoa</taxon>
        <taxon>Arthropoda</taxon>
        <taxon>Chelicerata</taxon>
        <taxon>Arachnida</taxon>
        <taxon>Acari</taxon>
        <taxon>Parasitiformes</taxon>
        <taxon>Ixodida</taxon>
        <taxon>Ixodoidea</taxon>
        <taxon>Ixodidae</taxon>
        <taxon>Amblyomminae</taxon>
        <taxon>Amblyomma</taxon>
    </lineage>
</organism>
<dbReference type="SMART" id="SM00214">
    <property type="entry name" value="VWC"/>
    <property type="match status" value="2"/>
</dbReference>
<evidence type="ECO:0000256" key="4">
    <source>
        <dbReference type="SAM" id="MobiDB-lite"/>
    </source>
</evidence>
<comment type="subcellular location">
    <subcellularLocation>
        <location evidence="1">Secreted</location>
    </subcellularLocation>
</comment>
<evidence type="ECO:0000259" key="6">
    <source>
        <dbReference type="PROSITE" id="PS50184"/>
    </source>
</evidence>
<evidence type="ECO:0000256" key="2">
    <source>
        <dbReference type="ARBA" id="ARBA00022525"/>
    </source>
</evidence>
<dbReference type="InterPro" id="IPR001007">
    <property type="entry name" value="VWF_dom"/>
</dbReference>
<feature type="compositionally biased region" description="Low complexity" evidence="4">
    <location>
        <begin position="285"/>
        <end position="295"/>
    </location>
</feature>
<keyword evidence="2" id="KW-0964">Secreted</keyword>
<dbReference type="GO" id="GO:0036122">
    <property type="term" value="F:BMP binding"/>
    <property type="evidence" value="ECO:0007669"/>
    <property type="project" value="TreeGrafter"/>
</dbReference>
<feature type="domain" description="VWFC" evidence="6">
    <location>
        <begin position="107"/>
        <end position="167"/>
    </location>
</feature>
<dbReference type="GO" id="GO:0030513">
    <property type="term" value="P:positive regulation of BMP signaling pathway"/>
    <property type="evidence" value="ECO:0007669"/>
    <property type="project" value="TreeGrafter"/>
</dbReference>
<dbReference type="PANTHER" id="PTHR46698">
    <property type="entry name" value="CROSSVEINLESS 2"/>
    <property type="match status" value="1"/>
</dbReference>
<keyword evidence="3 5" id="KW-0732">Signal</keyword>
<evidence type="ECO:0000256" key="5">
    <source>
        <dbReference type="SAM" id="SignalP"/>
    </source>
</evidence>
<name>A0A023G603_AMBTT</name>
<dbReference type="PROSITE" id="PS50184">
    <property type="entry name" value="VWFC_2"/>
    <property type="match status" value="2"/>
</dbReference>
<evidence type="ECO:0000256" key="3">
    <source>
        <dbReference type="ARBA" id="ARBA00022729"/>
    </source>
</evidence>
<feature type="signal peptide" evidence="5">
    <location>
        <begin position="1"/>
        <end position="29"/>
    </location>
</feature>
<dbReference type="SUPFAM" id="SSF57603">
    <property type="entry name" value="FnI-like domain"/>
    <property type="match status" value="2"/>
</dbReference>
<sequence>MAIPRRVACTVALVLAAAVAACLIPRAESRALTIRKRAAFYIANDTVCNVDGVLYRSGDPIPTEDPCETCKCRPPGFACTLRECDVKPHCKAVRREGQCCPEYHCGCEQEGRLYKDGEVVPSPQSPCYVCYCQGSSISCSLVACQFRGDCEPRYVDGECCPRYDHCPPLEDPSTTTTVRVPWSPFTSPRTTGKFFATRFPPTTIPGSGLSTHIPGKATDDGVLITRTAFPTATEPTRTTERFSPEQTAFPSSLYDDLSSPQPVPDVTNPVKRYTTNLPPPEEAEAAGAATGTHGTDTAKPHDVAVQSQDVEDKLKSTAGKDAATISDEGAHTVTRHIIPATVIPGAVVPVVPALAVPATGPVVIASVPLHPALSTVGLGTA</sequence>
<protein>
    <submittedName>
        <fullName evidence="7">Putative secreted mucin</fullName>
    </submittedName>
</protein>
<feature type="chain" id="PRO_5001521712" evidence="5">
    <location>
        <begin position="30"/>
        <end position="381"/>
    </location>
</feature>
<reference evidence="7" key="1">
    <citation type="submission" date="2014-03" db="EMBL/GenBank/DDBJ databases">
        <title>The sialotranscriptome of Amblyomma triste, Amblyomma parvum and Amblyomma cajennense ticks, uncovered by 454-based RNA-seq.</title>
        <authorList>
            <person name="Garcia G.R."/>
            <person name="Gardinassi L.G."/>
            <person name="Ribeiro J.M."/>
            <person name="Anatriello E."/>
            <person name="Ferreira B.R."/>
            <person name="Moreira H.N."/>
            <person name="Mafra C."/>
            <person name="Olegario M.M."/>
            <person name="Szabo P.J."/>
            <person name="Miranda-Santos I.K."/>
            <person name="Maruyama S.R."/>
        </authorList>
    </citation>
    <scope>NUCLEOTIDE SEQUENCE</scope>
    <source>
        <strain evidence="7">Mato Grasso do Sul</strain>
        <tissue evidence="7">Salivary glands</tissue>
    </source>
</reference>
<dbReference type="PROSITE" id="PS51257">
    <property type="entry name" value="PROKAR_LIPOPROTEIN"/>
    <property type="match status" value="1"/>
</dbReference>
<dbReference type="PANTHER" id="PTHR46698:SF4">
    <property type="entry name" value="CROSSVEINLESS 2"/>
    <property type="match status" value="1"/>
</dbReference>